<comment type="caution">
    <text evidence="11">The sequence shown here is derived from an EMBL/GenBank/DDBJ whole genome shotgun (WGS) entry which is preliminary data.</text>
</comment>
<dbReference type="InterPro" id="IPR001471">
    <property type="entry name" value="AP2/ERF_dom"/>
</dbReference>
<keyword evidence="2" id="KW-0936">Ethylene signaling pathway</keyword>
<dbReference type="InterPro" id="IPR036955">
    <property type="entry name" value="AP2/ERF_dom_sf"/>
</dbReference>
<dbReference type="FunFam" id="3.30.730.10:FF:000001">
    <property type="entry name" value="Ethylene-responsive transcription factor 2"/>
    <property type="match status" value="1"/>
</dbReference>
<keyword evidence="12" id="KW-1185">Reference proteome</keyword>
<reference evidence="11" key="1">
    <citation type="submission" date="2023-10" db="EMBL/GenBank/DDBJ databases">
        <title>Chromosome-level genome of the transformable northern wattle, Acacia crassicarpa.</title>
        <authorList>
            <person name="Massaro I."/>
            <person name="Sinha N.R."/>
            <person name="Poethig S."/>
            <person name="Leichty A.R."/>
        </authorList>
    </citation>
    <scope>NUCLEOTIDE SEQUENCE</scope>
    <source>
        <strain evidence="11">Acra3RX</strain>
        <tissue evidence="11">Leaf</tissue>
    </source>
</reference>
<evidence type="ECO:0000256" key="4">
    <source>
        <dbReference type="ARBA" id="ARBA00023125"/>
    </source>
</evidence>
<feature type="region of interest" description="Disordered" evidence="9">
    <location>
        <begin position="284"/>
        <end position="306"/>
    </location>
</feature>
<feature type="region of interest" description="Disordered" evidence="9">
    <location>
        <begin position="125"/>
        <end position="153"/>
    </location>
</feature>
<evidence type="ECO:0000259" key="10">
    <source>
        <dbReference type="PROSITE" id="PS51032"/>
    </source>
</evidence>
<dbReference type="PRINTS" id="PR00367">
    <property type="entry name" value="ETHRSPELEMNT"/>
</dbReference>
<feature type="domain" description="AP2/ERF" evidence="10">
    <location>
        <begin position="190"/>
        <end position="248"/>
    </location>
</feature>
<feature type="compositionally biased region" description="Polar residues" evidence="9">
    <location>
        <begin position="291"/>
        <end position="306"/>
    </location>
</feature>
<dbReference type="PANTHER" id="PTHR31190">
    <property type="entry name" value="DNA-BINDING DOMAIN"/>
    <property type="match status" value="1"/>
</dbReference>
<keyword evidence="4" id="KW-0238">DNA-binding</keyword>
<dbReference type="GO" id="GO:0000976">
    <property type="term" value="F:transcription cis-regulatory region binding"/>
    <property type="evidence" value="ECO:0007669"/>
    <property type="project" value="UniProtKB-ARBA"/>
</dbReference>
<keyword evidence="5" id="KW-0010">Activator</keyword>
<dbReference type="CDD" id="cd00018">
    <property type="entry name" value="AP2"/>
    <property type="match status" value="1"/>
</dbReference>
<keyword evidence="3" id="KW-0805">Transcription regulation</keyword>
<evidence type="ECO:0000313" key="12">
    <source>
        <dbReference type="Proteomes" id="UP001293593"/>
    </source>
</evidence>
<dbReference type="PANTHER" id="PTHR31190:SF499">
    <property type="entry name" value="ETHYLENE-RESPONSIVE TRANSCRIPTION FACTOR ERF105"/>
    <property type="match status" value="1"/>
</dbReference>
<sequence>MMANQVEFSALQRIKLHLLGEPSPVGTSASDALWFEGVSSSISSSQSLCSQSSISDANSVMSDCFPDILDFPANPVLSSQDITNPFEFESKPQIIDLETPNSQIQPSQFETRFPKLESSTVESPLSNSCVLDFDPRPNESQKKSPPSRKPSLQISLPRKTEWIQFGNLEQQEEVAEMLEQKNPKEVEKKHYRGVRQRPWGKYAAEIRDPNKRGSRVWLGTFDTAIEAAKAYDRAAFKLRGSKAILNFPLEIGTSSSVVISAEGKRGRQDEEEVAEVEVKPVVKKAKTTTESESQQNCTKDTPLTPSNWKGFWDTDSNGIFSIPPLSPIPPFGCPQLMVV</sequence>
<evidence type="ECO:0000256" key="5">
    <source>
        <dbReference type="ARBA" id="ARBA00023159"/>
    </source>
</evidence>
<dbReference type="GO" id="GO:0009873">
    <property type="term" value="P:ethylene-activated signaling pathway"/>
    <property type="evidence" value="ECO:0007669"/>
    <property type="project" value="UniProtKB-KW"/>
</dbReference>
<evidence type="ECO:0000256" key="1">
    <source>
        <dbReference type="ARBA" id="ARBA00004123"/>
    </source>
</evidence>
<organism evidence="11 12">
    <name type="scientific">Acacia crassicarpa</name>
    <name type="common">northern wattle</name>
    <dbReference type="NCBI Taxonomy" id="499986"/>
    <lineage>
        <taxon>Eukaryota</taxon>
        <taxon>Viridiplantae</taxon>
        <taxon>Streptophyta</taxon>
        <taxon>Embryophyta</taxon>
        <taxon>Tracheophyta</taxon>
        <taxon>Spermatophyta</taxon>
        <taxon>Magnoliopsida</taxon>
        <taxon>eudicotyledons</taxon>
        <taxon>Gunneridae</taxon>
        <taxon>Pentapetalae</taxon>
        <taxon>rosids</taxon>
        <taxon>fabids</taxon>
        <taxon>Fabales</taxon>
        <taxon>Fabaceae</taxon>
        <taxon>Caesalpinioideae</taxon>
        <taxon>mimosoid clade</taxon>
        <taxon>Acacieae</taxon>
        <taxon>Acacia</taxon>
    </lineage>
</organism>
<dbReference type="InterPro" id="IPR016177">
    <property type="entry name" value="DNA-bd_dom_sf"/>
</dbReference>
<dbReference type="SUPFAM" id="SSF54171">
    <property type="entry name" value="DNA-binding domain"/>
    <property type="match status" value="1"/>
</dbReference>
<keyword evidence="7" id="KW-0539">Nucleus</keyword>
<dbReference type="EMBL" id="JAWXYG010000009">
    <property type="protein sequence ID" value="KAK4262566.1"/>
    <property type="molecule type" value="Genomic_DNA"/>
</dbReference>
<evidence type="ECO:0000256" key="7">
    <source>
        <dbReference type="ARBA" id="ARBA00023242"/>
    </source>
</evidence>
<feature type="compositionally biased region" description="Basic and acidic residues" evidence="9">
    <location>
        <begin position="133"/>
        <end position="142"/>
    </location>
</feature>
<dbReference type="InterPro" id="IPR044808">
    <property type="entry name" value="ERF_plant"/>
</dbReference>
<evidence type="ECO:0000313" key="11">
    <source>
        <dbReference type="EMBL" id="KAK4262566.1"/>
    </source>
</evidence>
<accession>A0AAE1J2J7</accession>
<dbReference type="Pfam" id="PF00847">
    <property type="entry name" value="AP2"/>
    <property type="match status" value="1"/>
</dbReference>
<dbReference type="PROSITE" id="PS51032">
    <property type="entry name" value="AP2_ERF"/>
    <property type="match status" value="1"/>
</dbReference>
<dbReference type="Gene3D" id="3.30.730.10">
    <property type="entry name" value="AP2/ERF domain"/>
    <property type="match status" value="1"/>
</dbReference>
<name>A0AAE1J2J7_9FABA</name>
<dbReference type="AlphaFoldDB" id="A0AAE1J2J7"/>
<evidence type="ECO:0000256" key="6">
    <source>
        <dbReference type="ARBA" id="ARBA00023163"/>
    </source>
</evidence>
<evidence type="ECO:0000256" key="3">
    <source>
        <dbReference type="ARBA" id="ARBA00023015"/>
    </source>
</evidence>
<dbReference type="Proteomes" id="UP001293593">
    <property type="component" value="Unassembled WGS sequence"/>
</dbReference>
<evidence type="ECO:0000256" key="9">
    <source>
        <dbReference type="SAM" id="MobiDB-lite"/>
    </source>
</evidence>
<comment type="similarity">
    <text evidence="8">Belongs to the AP2/ERF transcription factor family. ERF subfamily.</text>
</comment>
<gene>
    <name evidence="11" type="ORF">QN277_028113</name>
</gene>
<dbReference type="GO" id="GO:0006950">
    <property type="term" value="P:response to stress"/>
    <property type="evidence" value="ECO:0007669"/>
    <property type="project" value="UniProtKB-ARBA"/>
</dbReference>
<keyword evidence="6" id="KW-0804">Transcription</keyword>
<protein>
    <recommendedName>
        <fullName evidence="10">AP2/ERF domain-containing protein</fullName>
    </recommendedName>
</protein>
<dbReference type="GO" id="GO:0005634">
    <property type="term" value="C:nucleus"/>
    <property type="evidence" value="ECO:0007669"/>
    <property type="project" value="UniProtKB-SubCell"/>
</dbReference>
<comment type="subcellular location">
    <subcellularLocation>
        <location evidence="1">Nucleus</location>
    </subcellularLocation>
</comment>
<evidence type="ECO:0000256" key="2">
    <source>
        <dbReference type="ARBA" id="ARBA00022745"/>
    </source>
</evidence>
<dbReference type="SMART" id="SM00380">
    <property type="entry name" value="AP2"/>
    <property type="match status" value="1"/>
</dbReference>
<evidence type="ECO:0000256" key="8">
    <source>
        <dbReference type="ARBA" id="ARBA00024343"/>
    </source>
</evidence>
<dbReference type="GO" id="GO:0003700">
    <property type="term" value="F:DNA-binding transcription factor activity"/>
    <property type="evidence" value="ECO:0007669"/>
    <property type="project" value="InterPro"/>
</dbReference>
<proteinExistence type="inferred from homology"/>